<feature type="transmembrane region" description="Helical" evidence="1">
    <location>
        <begin position="7"/>
        <end position="25"/>
    </location>
</feature>
<feature type="transmembrane region" description="Helical" evidence="1">
    <location>
        <begin position="37"/>
        <end position="56"/>
    </location>
</feature>
<dbReference type="Proteomes" id="UP000472263">
    <property type="component" value="Chromosome 1"/>
</dbReference>
<evidence type="ECO:0000313" key="2">
    <source>
        <dbReference type="Ensembl" id="ENSMMDP00005032111.1"/>
    </source>
</evidence>
<reference evidence="2" key="3">
    <citation type="submission" date="2025-09" db="UniProtKB">
        <authorList>
            <consortium name="Ensembl"/>
        </authorList>
    </citation>
    <scope>IDENTIFICATION</scope>
</reference>
<organism evidence="2 3">
    <name type="scientific">Myripristis murdjan</name>
    <name type="common">pinecone soldierfish</name>
    <dbReference type="NCBI Taxonomy" id="586833"/>
    <lineage>
        <taxon>Eukaryota</taxon>
        <taxon>Metazoa</taxon>
        <taxon>Chordata</taxon>
        <taxon>Craniata</taxon>
        <taxon>Vertebrata</taxon>
        <taxon>Euteleostomi</taxon>
        <taxon>Actinopterygii</taxon>
        <taxon>Neopterygii</taxon>
        <taxon>Teleostei</taxon>
        <taxon>Neoteleostei</taxon>
        <taxon>Acanthomorphata</taxon>
        <taxon>Holocentriformes</taxon>
        <taxon>Holocentridae</taxon>
        <taxon>Myripristis</taxon>
    </lineage>
</organism>
<reference evidence="2" key="2">
    <citation type="submission" date="2025-08" db="UniProtKB">
        <authorList>
            <consortium name="Ensembl"/>
        </authorList>
    </citation>
    <scope>IDENTIFICATION</scope>
</reference>
<reference evidence="2" key="1">
    <citation type="submission" date="2019-06" db="EMBL/GenBank/DDBJ databases">
        <authorList>
            <consortium name="Wellcome Sanger Institute Data Sharing"/>
        </authorList>
    </citation>
    <scope>NUCLEOTIDE SEQUENCE [LARGE SCALE GENOMIC DNA]</scope>
</reference>
<keyword evidence="1" id="KW-0472">Membrane</keyword>
<evidence type="ECO:0000256" key="1">
    <source>
        <dbReference type="SAM" id="Phobius"/>
    </source>
</evidence>
<dbReference type="Ensembl" id="ENSMMDT00005032832.1">
    <property type="protein sequence ID" value="ENSMMDP00005032111.1"/>
    <property type="gene ID" value="ENSMMDG00005015153.1"/>
</dbReference>
<accession>A0A667ZGV4</accession>
<sequence>MELPFTTFELTFIIIAFSIFSLYSLASVCIQTDSDQLLFLIFVAFCVTSLHKRCILKENSRYKSCLLYLMSQTLMANL</sequence>
<name>A0A667ZGV4_9TELE</name>
<keyword evidence="1" id="KW-0812">Transmembrane</keyword>
<protein>
    <submittedName>
        <fullName evidence="2">Uncharacterized protein</fullName>
    </submittedName>
</protein>
<proteinExistence type="predicted"/>
<evidence type="ECO:0000313" key="3">
    <source>
        <dbReference type="Proteomes" id="UP000472263"/>
    </source>
</evidence>
<keyword evidence="1" id="KW-1133">Transmembrane helix</keyword>
<dbReference type="InParanoid" id="A0A667ZGV4"/>
<keyword evidence="3" id="KW-1185">Reference proteome</keyword>
<dbReference type="AlphaFoldDB" id="A0A667ZGV4"/>